<protein>
    <submittedName>
        <fullName evidence="1">Unannotated protein</fullName>
    </submittedName>
</protein>
<organism evidence="1">
    <name type="scientific">freshwater metagenome</name>
    <dbReference type="NCBI Taxonomy" id="449393"/>
    <lineage>
        <taxon>unclassified sequences</taxon>
        <taxon>metagenomes</taxon>
        <taxon>ecological metagenomes</taxon>
    </lineage>
</organism>
<dbReference type="Pfam" id="PF14094">
    <property type="entry name" value="DUF4272"/>
    <property type="match status" value="1"/>
</dbReference>
<dbReference type="AlphaFoldDB" id="A0A6J7KF86"/>
<dbReference type="EMBL" id="CAFBMK010000383">
    <property type="protein sequence ID" value="CAB4954546.1"/>
    <property type="molecule type" value="Genomic_DNA"/>
</dbReference>
<dbReference type="InterPro" id="IPR025368">
    <property type="entry name" value="DUF4272"/>
</dbReference>
<evidence type="ECO:0000313" key="1">
    <source>
        <dbReference type="EMBL" id="CAB4954546.1"/>
    </source>
</evidence>
<name>A0A6J7KF86_9ZZZZ</name>
<proteinExistence type="predicted"/>
<gene>
    <name evidence="1" type="ORF">UFOPK3564_03685</name>
</gene>
<sequence>MLRFRTARSETEVLVREVESALGRCIAVSVLKERPDDPDALDGAVTGLRAQADLLDGSPKPADAAELEAIEALETRVVDRKLDLLGIDPRQVRRGSLAALAHVGLTPSATGLPVVADAYAGRRRDTDAVVDRVRALMAVLHAVHGAPAADVAGSLKSRGLVPWSTPQERTFLDLQGSREEGDRELAAHRAWIGRRVEGLHALGWALGILDDLEPTGFSAVHPSAFAAVGPAEPAGAPTELELRPQSELLARLDLLSCAHYAVQEHELRGASSPLPRDVIPGAIAERKRALEWLLGQDGWDDIEVDGDIRASRRR</sequence>
<accession>A0A6J7KF86</accession>
<reference evidence="1" key="1">
    <citation type="submission" date="2020-05" db="EMBL/GenBank/DDBJ databases">
        <authorList>
            <person name="Chiriac C."/>
            <person name="Salcher M."/>
            <person name="Ghai R."/>
            <person name="Kavagutti S V."/>
        </authorList>
    </citation>
    <scope>NUCLEOTIDE SEQUENCE</scope>
</reference>